<evidence type="ECO:0000256" key="8">
    <source>
        <dbReference type="ARBA" id="ARBA00023140"/>
    </source>
</evidence>
<dbReference type="InterPro" id="IPR050215">
    <property type="entry name" value="Thiolase-like_sf_Thiolase"/>
</dbReference>
<evidence type="ECO:0000256" key="11">
    <source>
        <dbReference type="RuleBase" id="RU003557"/>
    </source>
</evidence>
<comment type="subcellular location">
    <subcellularLocation>
        <location evidence="1">Peroxisome</location>
    </subcellularLocation>
</comment>
<dbReference type="InterPro" id="IPR020617">
    <property type="entry name" value="Thiolase_C"/>
</dbReference>
<dbReference type="CDD" id="cd00751">
    <property type="entry name" value="thiolase"/>
    <property type="match status" value="1"/>
</dbReference>
<keyword evidence="4 11" id="KW-0808">Transferase</keyword>
<gene>
    <name evidence="15" type="ORF">PBAH0796_LOCUS3486</name>
</gene>
<keyword evidence="6" id="KW-0809">Transit peptide</keyword>
<keyword evidence="8" id="KW-0576">Peroxisome</keyword>
<dbReference type="Gene3D" id="3.40.47.10">
    <property type="match status" value="1"/>
</dbReference>
<dbReference type="InterPro" id="IPR002155">
    <property type="entry name" value="Thiolase"/>
</dbReference>
<dbReference type="GO" id="GO:0003988">
    <property type="term" value="F:acetyl-CoA C-acyltransferase activity"/>
    <property type="evidence" value="ECO:0007669"/>
    <property type="project" value="UniProtKB-EC"/>
</dbReference>
<dbReference type="PANTHER" id="PTHR43853:SF8">
    <property type="entry name" value="3-KETOACYL-COA THIOLASE, PEROXISOMAL"/>
    <property type="match status" value="1"/>
</dbReference>
<feature type="compositionally biased region" description="Low complexity" evidence="12">
    <location>
        <begin position="188"/>
        <end position="198"/>
    </location>
</feature>
<evidence type="ECO:0000256" key="9">
    <source>
        <dbReference type="ARBA" id="ARBA00023315"/>
    </source>
</evidence>
<dbReference type="GO" id="GO:0005777">
    <property type="term" value="C:peroxisome"/>
    <property type="evidence" value="ECO:0007669"/>
    <property type="project" value="UniProtKB-SubCell"/>
</dbReference>
<evidence type="ECO:0000259" key="14">
    <source>
        <dbReference type="Pfam" id="PF02803"/>
    </source>
</evidence>
<keyword evidence="9 11" id="KW-0012">Acyltransferase</keyword>
<dbReference type="PROSITE" id="PS00099">
    <property type="entry name" value="THIOLASE_3"/>
    <property type="match status" value="1"/>
</dbReference>
<evidence type="ECO:0000256" key="5">
    <source>
        <dbReference type="ARBA" id="ARBA00022832"/>
    </source>
</evidence>
<dbReference type="PANTHER" id="PTHR43853">
    <property type="entry name" value="3-KETOACYL-COA THIOLASE, PEROXISOMAL"/>
    <property type="match status" value="1"/>
</dbReference>
<dbReference type="InterPro" id="IPR020615">
    <property type="entry name" value="Thiolase_acyl_enz_int_AS"/>
</dbReference>
<evidence type="ECO:0000256" key="12">
    <source>
        <dbReference type="SAM" id="MobiDB-lite"/>
    </source>
</evidence>
<dbReference type="InterPro" id="IPR020613">
    <property type="entry name" value="Thiolase_CS"/>
</dbReference>
<reference evidence="15" key="1">
    <citation type="submission" date="2021-01" db="EMBL/GenBank/DDBJ databases">
        <authorList>
            <person name="Corre E."/>
            <person name="Pelletier E."/>
            <person name="Niang G."/>
            <person name="Scheremetjew M."/>
            <person name="Finn R."/>
            <person name="Kale V."/>
            <person name="Holt S."/>
            <person name="Cochrane G."/>
            <person name="Meng A."/>
            <person name="Brown T."/>
            <person name="Cohen L."/>
        </authorList>
    </citation>
    <scope>NUCLEOTIDE SEQUENCE</scope>
    <source>
        <strain evidence="15">Pbaha01</strain>
    </source>
</reference>
<comment type="pathway">
    <text evidence="2">Lipid metabolism.</text>
</comment>
<dbReference type="NCBIfam" id="TIGR01930">
    <property type="entry name" value="AcCoA-C-Actrans"/>
    <property type="match status" value="1"/>
</dbReference>
<dbReference type="GO" id="GO:0006635">
    <property type="term" value="P:fatty acid beta-oxidation"/>
    <property type="evidence" value="ECO:0007669"/>
    <property type="project" value="TreeGrafter"/>
</dbReference>
<dbReference type="GO" id="GO:0010124">
    <property type="term" value="P:phenylacetate catabolic process"/>
    <property type="evidence" value="ECO:0007669"/>
    <property type="project" value="TreeGrafter"/>
</dbReference>
<sequence>MAGHQPSQKRVQILAAHLVTAPANGKLAAAVTAKKGASGFDETWEPRLTAKPGQTMGTLGVKHPDDVVVVSALRTAMAKANKGSFKDTAPEDMLVPVLAAVCERAGLDKKAVDDIVVGNCNPNGFAGAAPAKFLAGFPETVACSTLNRQCSSGLSAVLTIAAQIRAGVIDVGIGAGVERMSGSGFGQPLAKAKAAPKAEPNKPPSRPKINQKILDMPVARDTLIPMGITSENVSERYGIKREDQDRLGFESQRKAALAQKQGLFDSEIVPVTTQVLKEDGASETVTVDRDEGIRPTTMEALAKLKPAFKPDGSTTAGSSSQTTDGAAAVLLMRRSKAEELKVPVLACMRASALVGVPPDVMGIGPAFAIPEVLKKAGLEVKDVDVYEVNEAFASQAEYTVRKVGIPAERLNPVGGAIALGHPLGCTGARQVATLLPQLKRSGGKYGITSMCMGTGMGMAALFENEQ</sequence>
<feature type="domain" description="Thiolase N-terminal" evidence="13">
    <location>
        <begin position="67"/>
        <end position="335"/>
    </location>
</feature>
<keyword evidence="5" id="KW-0276">Fatty acid metabolism</keyword>
<organism evidence="15">
    <name type="scientific">Pyrodinium bahamense</name>
    <dbReference type="NCBI Taxonomy" id="73915"/>
    <lineage>
        <taxon>Eukaryota</taxon>
        <taxon>Sar</taxon>
        <taxon>Alveolata</taxon>
        <taxon>Dinophyceae</taxon>
        <taxon>Gonyaulacales</taxon>
        <taxon>Pyrocystaceae</taxon>
        <taxon>Pyrodinium</taxon>
    </lineage>
</organism>
<evidence type="ECO:0000256" key="2">
    <source>
        <dbReference type="ARBA" id="ARBA00005189"/>
    </source>
</evidence>
<dbReference type="PROSITE" id="PS00737">
    <property type="entry name" value="THIOLASE_2"/>
    <property type="match status" value="1"/>
</dbReference>
<dbReference type="EC" id="2.3.1.16" evidence="10"/>
<evidence type="ECO:0000256" key="10">
    <source>
        <dbReference type="ARBA" id="ARBA00024073"/>
    </source>
</evidence>
<evidence type="ECO:0000313" key="15">
    <source>
        <dbReference type="EMBL" id="CAD8347747.1"/>
    </source>
</evidence>
<evidence type="ECO:0000256" key="4">
    <source>
        <dbReference type="ARBA" id="ARBA00022679"/>
    </source>
</evidence>
<evidence type="ECO:0000256" key="3">
    <source>
        <dbReference type="ARBA" id="ARBA00010982"/>
    </source>
</evidence>
<dbReference type="Pfam" id="PF02803">
    <property type="entry name" value="Thiolase_C"/>
    <property type="match status" value="1"/>
</dbReference>
<proteinExistence type="inferred from homology"/>
<evidence type="ECO:0000256" key="7">
    <source>
        <dbReference type="ARBA" id="ARBA00023098"/>
    </source>
</evidence>
<dbReference type="PROSITE" id="PS00098">
    <property type="entry name" value="THIOLASE_1"/>
    <property type="match status" value="1"/>
</dbReference>
<dbReference type="SUPFAM" id="SSF53901">
    <property type="entry name" value="Thiolase-like"/>
    <property type="match status" value="2"/>
</dbReference>
<feature type="domain" description="Thiolase C-terminal" evidence="14">
    <location>
        <begin position="344"/>
        <end position="463"/>
    </location>
</feature>
<dbReference type="FunFam" id="3.40.47.10:FF:000010">
    <property type="entry name" value="Acetyl-CoA acetyltransferase (Thiolase)"/>
    <property type="match status" value="1"/>
</dbReference>
<evidence type="ECO:0000259" key="13">
    <source>
        <dbReference type="Pfam" id="PF00108"/>
    </source>
</evidence>
<dbReference type="InterPro" id="IPR020610">
    <property type="entry name" value="Thiolase_AS"/>
</dbReference>
<name>A0A7R9ZYI1_9DINO</name>
<dbReference type="AlphaFoldDB" id="A0A7R9ZYI1"/>
<comment type="similarity">
    <text evidence="3 11">Belongs to the thiolase-like superfamily. Thiolase family.</text>
</comment>
<accession>A0A7R9ZYI1</accession>
<protein>
    <recommendedName>
        <fullName evidence="10">acetyl-CoA C-acyltransferase</fullName>
        <ecNumber evidence="10">2.3.1.16</ecNumber>
    </recommendedName>
</protein>
<feature type="region of interest" description="Disordered" evidence="12">
    <location>
        <begin position="188"/>
        <end position="210"/>
    </location>
</feature>
<evidence type="ECO:0000256" key="1">
    <source>
        <dbReference type="ARBA" id="ARBA00004275"/>
    </source>
</evidence>
<keyword evidence="7" id="KW-0443">Lipid metabolism</keyword>
<dbReference type="Pfam" id="PF00108">
    <property type="entry name" value="Thiolase_N"/>
    <property type="match status" value="1"/>
</dbReference>
<dbReference type="InterPro" id="IPR016039">
    <property type="entry name" value="Thiolase-like"/>
</dbReference>
<dbReference type="InterPro" id="IPR020616">
    <property type="entry name" value="Thiolase_N"/>
</dbReference>
<dbReference type="EMBL" id="HBEG01005823">
    <property type="protein sequence ID" value="CAD8347747.1"/>
    <property type="molecule type" value="Transcribed_RNA"/>
</dbReference>
<evidence type="ECO:0000256" key="6">
    <source>
        <dbReference type="ARBA" id="ARBA00022946"/>
    </source>
</evidence>